<feature type="region of interest" description="Disordered" evidence="10">
    <location>
        <begin position="982"/>
        <end position="1007"/>
    </location>
</feature>
<evidence type="ECO:0000313" key="15">
    <source>
        <dbReference type="EMBL" id="GAA4652605.1"/>
    </source>
</evidence>
<dbReference type="InterPro" id="IPR003594">
    <property type="entry name" value="HATPase_dom"/>
</dbReference>
<dbReference type="Gene3D" id="3.30.450.40">
    <property type="match status" value="1"/>
</dbReference>
<evidence type="ECO:0000256" key="1">
    <source>
        <dbReference type="ARBA" id="ARBA00000085"/>
    </source>
</evidence>
<dbReference type="SUPFAM" id="SSF47384">
    <property type="entry name" value="Homodimeric domain of signal transducing histidine kinase"/>
    <property type="match status" value="1"/>
</dbReference>
<feature type="domain" description="Histidine kinase" evidence="12">
    <location>
        <begin position="721"/>
        <end position="954"/>
    </location>
</feature>
<keyword evidence="9" id="KW-0175">Coiled coil</keyword>
<keyword evidence="16" id="KW-1185">Reference proteome</keyword>
<dbReference type="InterPro" id="IPR005467">
    <property type="entry name" value="His_kinase_dom"/>
</dbReference>
<evidence type="ECO:0000256" key="8">
    <source>
        <dbReference type="PROSITE-ProRule" id="PRU00169"/>
    </source>
</evidence>
<dbReference type="Pfam" id="PF00072">
    <property type="entry name" value="Response_reg"/>
    <property type="match status" value="3"/>
</dbReference>
<name>A0ABP8V9B4_9GAMM</name>
<evidence type="ECO:0000256" key="9">
    <source>
        <dbReference type="SAM" id="Coils"/>
    </source>
</evidence>
<dbReference type="SMART" id="SM00387">
    <property type="entry name" value="HATPase_c"/>
    <property type="match status" value="1"/>
</dbReference>
<dbReference type="Pfam" id="PF13185">
    <property type="entry name" value="GAF_2"/>
    <property type="match status" value="1"/>
</dbReference>
<dbReference type="PROSITE" id="PS50885">
    <property type="entry name" value="HAMP"/>
    <property type="match status" value="1"/>
</dbReference>
<dbReference type="CDD" id="cd00082">
    <property type="entry name" value="HisKA"/>
    <property type="match status" value="1"/>
</dbReference>
<comment type="caution">
    <text evidence="15">The sequence shown here is derived from an EMBL/GenBank/DDBJ whole genome shotgun (WGS) entry which is preliminary data.</text>
</comment>
<dbReference type="Gene3D" id="6.10.340.10">
    <property type="match status" value="1"/>
</dbReference>
<dbReference type="Gene3D" id="1.10.287.130">
    <property type="match status" value="1"/>
</dbReference>
<dbReference type="Pfam" id="PF00512">
    <property type="entry name" value="HisKA"/>
    <property type="match status" value="1"/>
</dbReference>
<evidence type="ECO:0000259" key="12">
    <source>
        <dbReference type="PROSITE" id="PS50109"/>
    </source>
</evidence>
<evidence type="ECO:0000256" key="6">
    <source>
        <dbReference type="ARBA" id="ARBA00022777"/>
    </source>
</evidence>
<dbReference type="SUPFAM" id="SSF52172">
    <property type="entry name" value="CheY-like"/>
    <property type="match status" value="3"/>
</dbReference>
<feature type="domain" description="Response regulatory" evidence="13">
    <location>
        <begin position="1129"/>
        <end position="1246"/>
    </location>
</feature>
<sequence>MKRKDDWNTYRKGLGRTLLAWFIGLSLLPLTIVGLIEYNNASNSIIRNKHDELAHVNLLLSRQINNYHDSVITNLFFRAGQATDFLLDLKSSWEISDLPLREYLAGIQYQEVVDWHAREFVDFLYFFKYSDILLIDEKGNVLYTIHKYRDLGENLFDGVLSDTRLSTSVKQVLESGEPHYSDLEPYEPLGGEVVSFFVMPLINEEREVAGTIAVQTRSQDDLKLLLHQGVDTGDHVSSYIVGVDGKVRFWAEEEGLFYGQRINTAAVVDWLNHIDPVSGEYTESLEHLTEYRSRRDEHGEKHNHAVMNDDEHDHESDDDILEDMNDGTPIAHIKTYSNYRGDMVLGVYRHMEIMGTPMVLLTEVNLDDALMPVTRFRNQFFTVLVITSLVVLLISMISTRRIAQPLVRINGWVNRVASGEYVKGEVIDQQNEIGQLSRSFSIMTEQLRRVSAENEARNWLQSGITGLNEALRGELSITELCQNTLSFMCRYLRFQVGAMYVLTERNRLVMMGSYAYTMSSAHPVSFVIGEGLPGQAAEDRQTMYVNVPDDYFPIASGLGSSQPDRVLVIPIVFDDNVKGVLEFGLLGNIDDRAQQFIDASLESIAIVLNRVQARERVQELLEQTTRQTEALTKQQDDLRTANQELEHQTRILRESEEELKSQSEELQRANTELEEKTESLFRQKAEIEIKNAEIEESRLSLETKAKELEEASRYKSEFLANMSHELRTPLNSMLILARMLADNDEGNLSEDEVESAQVIDKVGHDLLNLINDILDLSKVEAGKLILNLEDVLLESVERQMRDQFSAVAENKGLDYIVTCDPGLPDYIHSDGQRLMQVLKNLLSNAIKFTEEGSVTLRIFKPGDDVQFTSENLQNSQYVIGFAVKDTGIGIPPEKQAAIFEAFQQADGSTSRKYGGTGLGLSISREMSVLLGGEMQITSEAGKGATFTLYLADMPRQAADDETSDVDRDEDMIALPESNDSPAIATVSTEKTASAQPVEMKPDGSDRPLLIVEDDKTFAAVLKKVAESSGYECMTAHSGKDALEIAQKVHPQAVILDLGLPDMEGEHVLELLKQQTGNHNMPVHIISGRELDSSLLRKGATALLKKPVSEEQLHNLFGKLEKKRAHEIQKVLIIDADEESREKTIAMLESRDIETDVVVNGHDLREALKKTQYHCLVIDIDLPDEDGTALLHELHDQLGESMPQVIINTSREIDREEHRELAEFAGTMVMKGEHSEDRLVDEVNLFLHSIQPGKPKKPVAKPAAVDDSALKGRKILLVDDDLRNTFALSKALQKYHLEIVLADNGELALQQLEKEPDVELVLMDIMMPVMDGYEATRRIRAHPRFKNLPVIALTAKAMSDDRAKCIEAGANDYMTKPIDMEKMVAMLKLWLQQKTDGAE</sequence>
<dbReference type="EMBL" id="BAABFL010000478">
    <property type="protein sequence ID" value="GAA4652605.1"/>
    <property type="molecule type" value="Genomic_DNA"/>
</dbReference>
<evidence type="ECO:0000256" key="11">
    <source>
        <dbReference type="SAM" id="Phobius"/>
    </source>
</evidence>
<dbReference type="InterPro" id="IPR003018">
    <property type="entry name" value="GAF"/>
</dbReference>
<accession>A0ABP8V9B4</accession>
<gene>
    <name evidence="15" type="ORF">GCM10023116_48890</name>
</gene>
<evidence type="ECO:0000259" key="13">
    <source>
        <dbReference type="PROSITE" id="PS50110"/>
    </source>
</evidence>
<protein>
    <recommendedName>
        <fullName evidence="3">histidine kinase</fullName>
        <ecNumber evidence="3">2.7.13.3</ecNumber>
    </recommendedName>
</protein>
<feature type="transmembrane region" description="Helical" evidence="11">
    <location>
        <begin position="20"/>
        <end position="39"/>
    </location>
</feature>
<keyword evidence="7" id="KW-0902">Two-component regulatory system</keyword>
<feature type="modified residue" description="4-aspartylphosphate" evidence="8">
    <location>
        <position position="1323"/>
    </location>
</feature>
<evidence type="ECO:0000313" key="16">
    <source>
        <dbReference type="Proteomes" id="UP001500604"/>
    </source>
</evidence>
<organism evidence="15 16">
    <name type="scientific">Kistimonas scapharcae</name>
    <dbReference type="NCBI Taxonomy" id="1036133"/>
    <lineage>
        <taxon>Bacteria</taxon>
        <taxon>Pseudomonadati</taxon>
        <taxon>Pseudomonadota</taxon>
        <taxon>Gammaproteobacteria</taxon>
        <taxon>Oceanospirillales</taxon>
        <taxon>Endozoicomonadaceae</taxon>
        <taxon>Kistimonas</taxon>
    </lineage>
</organism>
<dbReference type="Pfam" id="PF00672">
    <property type="entry name" value="HAMP"/>
    <property type="match status" value="1"/>
</dbReference>
<feature type="modified residue" description="4-aspartylphosphate" evidence="8">
    <location>
        <position position="1178"/>
    </location>
</feature>
<proteinExistence type="predicted"/>
<dbReference type="EC" id="2.7.13.3" evidence="3"/>
<feature type="coiled-coil region" evidence="9">
    <location>
        <begin position="614"/>
        <end position="711"/>
    </location>
</feature>
<dbReference type="InterPro" id="IPR004358">
    <property type="entry name" value="Sig_transdc_His_kin-like_C"/>
</dbReference>
<dbReference type="SUPFAM" id="SSF55781">
    <property type="entry name" value="GAF domain-like"/>
    <property type="match status" value="1"/>
</dbReference>
<dbReference type="InterPro" id="IPR003660">
    <property type="entry name" value="HAMP_dom"/>
</dbReference>
<feature type="modified residue" description="4-aspartylphosphate" evidence="8">
    <location>
        <position position="1056"/>
    </location>
</feature>
<dbReference type="Gene3D" id="3.40.50.2300">
    <property type="match status" value="3"/>
</dbReference>
<feature type="region of interest" description="Disordered" evidence="10">
    <location>
        <begin position="293"/>
        <end position="317"/>
    </location>
</feature>
<reference evidence="16" key="1">
    <citation type="journal article" date="2019" name="Int. J. Syst. Evol. Microbiol.">
        <title>The Global Catalogue of Microorganisms (GCM) 10K type strain sequencing project: providing services to taxonomists for standard genome sequencing and annotation.</title>
        <authorList>
            <consortium name="The Broad Institute Genomics Platform"/>
            <consortium name="The Broad Institute Genome Sequencing Center for Infectious Disease"/>
            <person name="Wu L."/>
            <person name="Ma J."/>
        </authorList>
    </citation>
    <scope>NUCLEOTIDE SEQUENCE [LARGE SCALE GENOMIC DNA]</scope>
    <source>
        <strain evidence="16">JCM 17805</strain>
    </source>
</reference>
<evidence type="ECO:0000256" key="10">
    <source>
        <dbReference type="SAM" id="MobiDB-lite"/>
    </source>
</evidence>
<feature type="compositionally biased region" description="Polar residues" evidence="10">
    <location>
        <begin position="982"/>
        <end position="994"/>
    </location>
</feature>
<dbReference type="InterPro" id="IPR003661">
    <property type="entry name" value="HisK_dim/P_dom"/>
</dbReference>
<feature type="domain" description="Response regulatory" evidence="13">
    <location>
        <begin position="1007"/>
        <end position="1120"/>
    </location>
</feature>
<dbReference type="Gene3D" id="3.30.565.10">
    <property type="entry name" value="Histidine kinase-like ATPase, C-terminal domain"/>
    <property type="match status" value="1"/>
</dbReference>
<dbReference type="InterPro" id="IPR036890">
    <property type="entry name" value="HATPase_C_sf"/>
</dbReference>
<feature type="compositionally biased region" description="Basic and acidic residues" evidence="10">
    <location>
        <begin position="293"/>
        <end position="315"/>
    </location>
</feature>
<keyword evidence="4 8" id="KW-0597">Phosphoprotein</keyword>
<dbReference type="SMART" id="SM00065">
    <property type="entry name" value="GAF"/>
    <property type="match status" value="1"/>
</dbReference>
<keyword evidence="11" id="KW-1133">Transmembrane helix</keyword>
<dbReference type="Pfam" id="PF02518">
    <property type="entry name" value="HATPase_c"/>
    <property type="match status" value="1"/>
</dbReference>
<keyword evidence="5" id="KW-0808">Transferase</keyword>
<keyword evidence="6" id="KW-0418">Kinase</keyword>
<dbReference type="Proteomes" id="UP001500604">
    <property type="component" value="Unassembled WGS sequence"/>
</dbReference>
<dbReference type="PROSITE" id="PS50109">
    <property type="entry name" value="HIS_KIN"/>
    <property type="match status" value="1"/>
</dbReference>
<dbReference type="PROSITE" id="PS50110">
    <property type="entry name" value="RESPONSE_REGULATORY"/>
    <property type="match status" value="3"/>
</dbReference>
<comment type="catalytic activity">
    <reaction evidence="1">
        <text>ATP + protein L-histidine = ADP + protein N-phospho-L-histidine.</text>
        <dbReference type="EC" id="2.7.13.3"/>
    </reaction>
</comment>
<feature type="domain" description="HAMP" evidence="14">
    <location>
        <begin position="400"/>
        <end position="452"/>
    </location>
</feature>
<dbReference type="SUPFAM" id="SSF55874">
    <property type="entry name" value="ATPase domain of HSP90 chaperone/DNA topoisomerase II/histidine kinase"/>
    <property type="match status" value="1"/>
</dbReference>
<dbReference type="SMART" id="SM00388">
    <property type="entry name" value="HisKA"/>
    <property type="match status" value="1"/>
</dbReference>
<dbReference type="CDD" id="cd16922">
    <property type="entry name" value="HATPase_EvgS-ArcB-TorS-like"/>
    <property type="match status" value="1"/>
</dbReference>
<evidence type="ECO:0000256" key="5">
    <source>
        <dbReference type="ARBA" id="ARBA00022679"/>
    </source>
</evidence>
<dbReference type="SMART" id="SM00448">
    <property type="entry name" value="REC"/>
    <property type="match status" value="3"/>
</dbReference>
<dbReference type="PANTHER" id="PTHR45339">
    <property type="entry name" value="HYBRID SIGNAL TRANSDUCTION HISTIDINE KINASE J"/>
    <property type="match status" value="1"/>
</dbReference>
<dbReference type="InterPro" id="IPR036097">
    <property type="entry name" value="HisK_dim/P_sf"/>
</dbReference>
<dbReference type="PRINTS" id="PR00344">
    <property type="entry name" value="BCTRLSENSOR"/>
</dbReference>
<dbReference type="InterPro" id="IPR011006">
    <property type="entry name" value="CheY-like_superfamily"/>
</dbReference>
<dbReference type="InterPro" id="IPR029016">
    <property type="entry name" value="GAF-like_dom_sf"/>
</dbReference>
<keyword evidence="11" id="KW-0472">Membrane</keyword>
<evidence type="ECO:0000259" key="14">
    <source>
        <dbReference type="PROSITE" id="PS50885"/>
    </source>
</evidence>
<dbReference type="RefSeq" id="WP_345199202.1">
    <property type="nucleotide sequence ID" value="NZ_BAABFL010000478.1"/>
</dbReference>
<evidence type="ECO:0000256" key="2">
    <source>
        <dbReference type="ARBA" id="ARBA00004370"/>
    </source>
</evidence>
<feature type="domain" description="Response regulatory" evidence="13">
    <location>
        <begin position="1273"/>
        <end position="1390"/>
    </location>
</feature>
<evidence type="ECO:0000256" key="7">
    <source>
        <dbReference type="ARBA" id="ARBA00023012"/>
    </source>
</evidence>
<dbReference type="CDD" id="cd00156">
    <property type="entry name" value="REC"/>
    <property type="match status" value="2"/>
</dbReference>
<keyword evidence="11" id="KW-0812">Transmembrane</keyword>
<evidence type="ECO:0000256" key="4">
    <source>
        <dbReference type="ARBA" id="ARBA00022553"/>
    </source>
</evidence>
<dbReference type="PANTHER" id="PTHR45339:SF1">
    <property type="entry name" value="HYBRID SIGNAL TRANSDUCTION HISTIDINE KINASE J"/>
    <property type="match status" value="1"/>
</dbReference>
<dbReference type="SUPFAM" id="SSF158472">
    <property type="entry name" value="HAMP domain-like"/>
    <property type="match status" value="1"/>
</dbReference>
<dbReference type="CDD" id="cd17546">
    <property type="entry name" value="REC_hyHK_CKI1_RcsC-like"/>
    <property type="match status" value="1"/>
</dbReference>
<evidence type="ECO:0000256" key="3">
    <source>
        <dbReference type="ARBA" id="ARBA00012438"/>
    </source>
</evidence>
<comment type="subcellular location">
    <subcellularLocation>
        <location evidence="2">Membrane</location>
    </subcellularLocation>
</comment>
<dbReference type="InterPro" id="IPR001789">
    <property type="entry name" value="Sig_transdc_resp-reg_receiver"/>
</dbReference>